<name>A0A2N9L4L9_9BACT</name>
<dbReference type="EMBL" id="OKRB01000035">
    <property type="protein sequence ID" value="SPE18093.1"/>
    <property type="molecule type" value="Genomic_DNA"/>
</dbReference>
<accession>A0A2N9L4L9</accession>
<protein>
    <submittedName>
        <fullName evidence="1">Uncharacterized protein</fullName>
    </submittedName>
</protein>
<dbReference type="Proteomes" id="UP000239735">
    <property type="component" value="Unassembled WGS sequence"/>
</dbReference>
<sequence>MLLKKRYYCSGETMRFVTMQHIPLASAYLCPNCNSIGNCAERCPACASPALLALANILDRPVEDDLMEMEYVYVPGAALAA</sequence>
<evidence type="ECO:0000313" key="1">
    <source>
        <dbReference type="EMBL" id="SPE18093.1"/>
    </source>
</evidence>
<proteinExistence type="predicted"/>
<organism evidence="1 2">
    <name type="scientific">Candidatus Sulfuritelmatomonas gaucii</name>
    <dbReference type="NCBI Taxonomy" id="2043161"/>
    <lineage>
        <taxon>Bacteria</taxon>
        <taxon>Pseudomonadati</taxon>
        <taxon>Acidobacteriota</taxon>
        <taxon>Terriglobia</taxon>
        <taxon>Terriglobales</taxon>
        <taxon>Acidobacteriaceae</taxon>
        <taxon>Candidatus Sulfuritelmatomonas</taxon>
    </lineage>
</organism>
<gene>
    <name evidence="1" type="ORF">SBA5_130032</name>
</gene>
<evidence type="ECO:0000313" key="2">
    <source>
        <dbReference type="Proteomes" id="UP000239735"/>
    </source>
</evidence>
<dbReference type="AlphaFoldDB" id="A0A2N9L4L9"/>
<reference evidence="2" key="1">
    <citation type="submission" date="2018-02" db="EMBL/GenBank/DDBJ databases">
        <authorList>
            <person name="Hausmann B."/>
        </authorList>
    </citation>
    <scope>NUCLEOTIDE SEQUENCE [LARGE SCALE GENOMIC DNA]</scope>
    <source>
        <strain evidence="2">Peat soil MAG SbA5</strain>
    </source>
</reference>